<feature type="transmembrane region" description="Helical" evidence="1">
    <location>
        <begin position="292"/>
        <end position="321"/>
    </location>
</feature>
<keyword evidence="1" id="KW-1133">Transmembrane helix</keyword>
<keyword evidence="1" id="KW-0472">Membrane</keyword>
<evidence type="ECO:0000313" key="2">
    <source>
        <dbReference type="EMBL" id="CRK97874.1"/>
    </source>
</evidence>
<sequence length="588" mass="64752">MRILALNSICLVAIFGIASVFGTNRGVFPAVLLYARLDFTNECTRVTKMLDATCYNVYNMLRAGFAYYMNPLFLARARFNAAYADFIAQSGLDAELVSTFTTTVDNTIETSFVVLEQTGPPSFEEMVLMGFSMYINDGHGMGCGGTYCAYAIESSMQSSSFFSMLSYAMDSNGMPYSDDCKIHIIQKFLEVFKDRAAEIIMIIVDRMGSMPNTATAVSDLISEIIDLLNHLIDLMNNCDNDVCLNDLIAFLDNCSNNCINNLLDQLGSDFPMAVQQDVSDVMNDIYSKKMRILALNSICLVAIFGIASAQTGLFPAVFLYARLDFTNECTRVTKMLDASCYNVYNMIRAGFAYYMGPLYHARANFNAAYADLIAQTGFDPNVLQSFIDYVTDTIEPSFVVLEQTNPSFEEMVLMGITHIISQGMGMGCGGTQCSYAIESSMQSSSFFSMLSYAMDSNGMPYSDDCKLHIIQKFLEAYEDRAAEIIMIIVDRMGSMPNTAAAVSGLISEIIAILNDLTNQMNACTTDAQLNAILAQLQSCSSNCINNLLDQLGTDFPMAVQQDVSDVMMEITGNMGWNDFVAQFAATCP</sequence>
<organism evidence="2 3">
    <name type="scientific">Clunio marinus</name>
    <dbReference type="NCBI Taxonomy" id="568069"/>
    <lineage>
        <taxon>Eukaryota</taxon>
        <taxon>Metazoa</taxon>
        <taxon>Ecdysozoa</taxon>
        <taxon>Arthropoda</taxon>
        <taxon>Hexapoda</taxon>
        <taxon>Insecta</taxon>
        <taxon>Pterygota</taxon>
        <taxon>Neoptera</taxon>
        <taxon>Endopterygota</taxon>
        <taxon>Diptera</taxon>
        <taxon>Nematocera</taxon>
        <taxon>Chironomoidea</taxon>
        <taxon>Chironomidae</taxon>
        <taxon>Clunio</taxon>
    </lineage>
</organism>
<protein>
    <submittedName>
        <fullName evidence="2">CLUMA_CG011249, isoform A</fullName>
    </submittedName>
</protein>
<accession>A0A1J1IDN8</accession>
<reference evidence="2 3" key="1">
    <citation type="submission" date="2015-04" db="EMBL/GenBank/DDBJ databases">
        <authorList>
            <person name="Syromyatnikov M.Y."/>
            <person name="Popov V.N."/>
        </authorList>
    </citation>
    <scope>NUCLEOTIDE SEQUENCE [LARGE SCALE GENOMIC DNA]</scope>
</reference>
<gene>
    <name evidence="2" type="ORF">CLUMA_CG011249</name>
</gene>
<dbReference type="AlphaFoldDB" id="A0A1J1IDN8"/>
<name>A0A1J1IDN8_9DIPT</name>
<proteinExistence type="predicted"/>
<dbReference type="EMBL" id="CVRI01000047">
    <property type="protein sequence ID" value="CRK97874.1"/>
    <property type="molecule type" value="Genomic_DNA"/>
</dbReference>
<evidence type="ECO:0000313" key="3">
    <source>
        <dbReference type="Proteomes" id="UP000183832"/>
    </source>
</evidence>
<dbReference type="Proteomes" id="UP000183832">
    <property type="component" value="Unassembled WGS sequence"/>
</dbReference>
<keyword evidence="1" id="KW-0812">Transmembrane</keyword>
<evidence type="ECO:0000256" key="1">
    <source>
        <dbReference type="SAM" id="Phobius"/>
    </source>
</evidence>
<keyword evidence="3" id="KW-1185">Reference proteome</keyword>